<dbReference type="EMBL" id="JAMZMM010000091">
    <property type="protein sequence ID" value="MCP2729081.1"/>
    <property type="molecule type" value="Genomic_DNA"/>
</dbReference>
<dbReference type="RefSeq" id="WP_254011868.1">
    <property type="nucleotide sequence ID" value="NZ_JAMZMM010000091.1"/>
</dbReference>
<evidence type="ECO:0000259" key="9">
    <source>
        <dbReference type="PROSITE" id="PS51371"/>
    </source>
</evidence>
<dbReference type="Gene3D" id="1.10.287.130">
    <property type="match status" value="1"/>
</dbReference>
<accession>A0AAE3GSD6</accession>
<dbReference type="CDD" id="cd04620">
    <property type="entry name" value="CBS_two-component_sensor_histidine_kinase_repeat1"/>
    <property type="match status" value="1"/>
</dbReference>
<keyword evidence="11" id="KW-1185">Reference proteome</keyword>
<feature type="domain" description="CBS" evidence="9">
    <location>
        <begin position="189"/>
        <end position="267"/>
    </location>
</feature>
<evidence type="ECO:0000256" key="5">
    <source>
        <dbReference type="ARBA" id="ARBA00023012"/>
    </source>
</evidence>
<dbReference type="Pfam" id="PF00571">
    <property type="entry name" value="CBS"/>
    <property type="match status" value="3"/>
</dbReference>
<dbReference type="EC" id="2.7.13.3" evidence="2"/>
<dbReference type="AlphaFoldDB" id="A0AAE3GSD6"/>
<dbReference type="Pfam" id="PF02518">
    <property type="entry name" value="HATPase_c"/>
    <property type="match status" value="1"/>
</dbReference>
<dbReference type="InterPro" id="IPR005467">
    <property type="entry name" value="His_kinase_dom"/>
</dbReference>
<dbReference type="SUPFAM" id="SSF54631">
    <property type="entry name" value="CBS-domain pair"/>
    <property type="match status" value="2"/>
</dbReference>
<dbReference type="PANTHER" id="PTHR43065:SF50">
    <property type="entry name" value="HISTIDINE KINASE"/>
    <property type="match status" value="1"/>
</dbReference>
<keyword evidence="7" id="KW-0175">Coiled coil</keyword>
<dbReference type="SUPFAM" id="SSF55874">
    <property type="entry name" value="ATPase domain of HSP90 chaperone/DNA topoisomerase II/histidine kinase"/>
    <property type="match status" value="1"/>
</dbReference>
<dbReference type="InterPro" id="IPR004358">
    <property type="entry name" value="Sig_transdc_His_kin-like_C"/>
</dbReference>
<protein>
    <recommendedName>
        <fullName evidence="2">histidine kinase</fullName>
        <ecNumber evidence="2">2.7.13.3</ecNumber>
    </recommendedName>
</protein>
<comment type="catalytic activity">
    <reaction evidence="1">
        <text>ATP + protein L-histidine = ADP + protein N-phospho-L-histidine.</text>
        <dbReference type="EC" id="2.7.13.3"/>
    </reaction>
</comment>
<keyword evidence="6" id="KW-0129">CBS domain</keyword>
<dbReference type="CDD" id="cd00082">
    <property type="entry name" value="HisKA"/>
    <property type="match status" value="1"/>
</dbReference>
<keyword evidence="4" id="KW-0808">Transferase</keyword>
<name>A0AAE3GSD6_9CYAN</name>
<dbReference type="Gene3D" id="3.30.565.10">
    <property type="entry name" value="Histidine kinase-like ATPase, C-terminal domain"/>
    <property type="match status" value="1"/>
</dbReference>
<comment type="caution">
    <text evidence="10">The sequence shown here is derived from an EMBL/GenBank/DDBJ whole genome shotgun (WGS) entry which is preliminary data.</text>
</comment>
<dbReference type="Gene3D" id="3.10.580.10">
    <property type="entry name" value="CBS-domain"/>
    <property type="match status" value="2"/>
</dbReference>
<reference evidence="10" key="1">
    <citation type="submission" date="2022-06" db="EMBL/GenBank/DDBJ databases">
        <title>New cyanobacteria of genus Symplocastrum in benthos of Lake Baikal.</title>
        <authorList>
            <person name="Sorokovikova E."/>
            <person name="Tikhonova I."/>
            <person name="Krasnopeev A."/>
            <person name="Evseev P."/>
            <person name="Gladkikh A."/>
            <person name="Belykh O."/>
        </authorList>
    </citation>
    <scope>NUCLEOTIDE SEQUENCE</scope>
    <source>
        <strain evidence="10">BBK-W-15</strain>
    </source>
</reference>
<dbReference type="InterPro" id="IPR046342">
    <property type="entry name" value="CBS_dom_sf"/>
</dbReference>
<dbReference type="PROSITE" id="PS50109">
    <property type="entry name" value="HIS_KIN"/>
    <property type="match status" value="1"/>
</dbReference>
<evidence type="ECO:0000256" key="6">
    <source>
        <dbReference type="PROSITE-ProRule" id="PRU00703"/>
    </source>
</evidence>
<evidence type="ECO:0000256" key="7">
    <source>
        <dbReference type="SAM" id="Coils"/>
    </source>
</evidence>
<feature type="coiled-coil region" evidence="7">
    <location>
        <begin position="335"/>
        <end position="443"/>
    </location>
</feature>
<evidence type="ECO:0000256" key="2">
    <source>
        <dbReference type="ARBA" id="ARBA00012438"/>
    </source>
</evidence>
<dbReference type="Proteomes" id="UP001204953">
    <property type="component" value="Unassembled WGS sequence"/>
</dbReference>
<evidence type="ECO:0000256" key="4">
    <source>
        <dbReference type="ARBA" id="ARBA00022777"/>
    </source>
</evidence>
<evidence type="ECO:0000313" key="11">
    <source>
        <dbReference type="Proteomes" id="UP001204953"/>
    </source>
</evidence>
<keyword evidence="5" id="KW-0902">Two-component regulatory system</keyword>
<dbReference type="PROSITE" id="PS51371">
    <property type="entry name" value="CBS"/>
    <property type="match status" value="3"/>
</dbReference>
<dbReference type="SMART" id="SM00387">
    <property type="entry name" value="HATPase_c"/>
    <property type="match status" value="1"/>
</dbReference>
<keyword evidence="3" id="KW-0597">Phosphoprotein</keyword>
<dbReference type="InterPro" id="IPR000644">
    <property type="entry name" value="CBS_dom"/>
</dbReference>
<feature type="domain" description="Histidine kinase" evidence="8">
    <location>
        <begin position="452"/>
        <end position="728"/>
    </location>
</feature>
<dbReference type="InterPro" id="IPR003594">
    <property type="entry name" value="HATPase_dom"/>
</dbReference>
<sequence>MQPPGLPLQSLALDPAIDPNFLSVTPDTPLLDALALMSQYRSCLLPSSNLDSQANVVDEGKEQIACIDRKWEQFDKITDPVRGCVLVMEKSRLVGVFTERDIVRLTAVGIPWQSLKIADVVQKPVIKLRKSQDYDIFTALGLFRQHRIRHLPIVNEYGEPVGIVTYDSIRRALQPVNLLTRLRFVRDVMTTEVVHATVTTSVMKLAQLMTDYQISSIVITEEREEVRGNGEKTETSLSPLTSNLSPFPVGIVTERDIVQFQALELDLSRMMARDVMSTPLFCLQPSDSLWLAHQTMKRYHVRRLVITENGGKLVGIVSQTSLLQVLNPADMYGVIELLQQAVEERTSELQQANKQLRNEVLERKKAETELRIARDNLKIEVEERTAELTQANLKLKEDIQERNRVEIALRQSESKLQEQTKKLQQALQEVHTYQSKLIQTEKMSSLGQMVAGVAHEINNPINFIYGNIAYANQYVQDIMRLLELYQNSYQEPIPEIQKAIQDIDLSFVKNDLPKLINSMKVGADRIRDLVVSLRNFSRLDEAEIKSVNLHEGIDSTILILQNQIKATPIHSEIEIVKNYGDLPPIECYPGQLNQVFMNLIANAIDALEDARKINLQVNKGDLKQLNSLPKISITTETKELENEDKIHPYSGVNTSVIIRIADNGSGMNESVREHLFDPFFTTKPVGKGTGLGLSISYQIVVKKHGGDIWCNSAPGRGTEFVVEIPIQQRKVSPGLALVKPAENIA</sequence>
<dbReference type="SMART" id="SM00388">
    <property type="entry name" value="HisKA"/>
    <property type="match status" value="1"/>
</dbReference>
<dbReference type="PANTHER" id="PTHR43065">
    <property type="entry name" value="SENSOR HISTIDINE KINASE"/>
    <property type="match status" value="1"/>
</dbReference>
<dbReference type="CDD" id="cd17774">
    <property type="entry name" value="CBS_two-component_sensor_histidine_kinase_repeat2"/>
    <property type="match status" value="1"/>
</dbReference>
<dbReference type="SMART" id="SM00116">
    <property type="entry name" value="CBS"/>
    <property type="match status" value="4"/>
</dbReference>
<evidence type="ECO:0000256" key="3">
    <source>
        <dbReference type="ARBA" id="ARBA00022553"/>
    </source>
</evidence>
<gene>
    <name evidence="10" type="ORF">NJ959_11495</name>
</gene>
<evidence type="ECO:0000256" key="1">
    <source>
        <dbReference type="ARBA" id="ARBA00000085"/>
    </source>
</evidence>
<evidence type="ECO:0000313" key="10">
    <source>
        <dbReference type="EMBL" id="MCP2729081.1"/>
    </source>
</evidence>
<dbReference type="PRINTS" id="PR00344">
    <property type="entry name" value="BCTRLSENSOR"/>
</dbReference>
<proteinExistence type="predicted"/>
<evidence type="ECO:0000259" key="8">
    <source>
        <dbReference type="PROSITE" id="PS50109"/>
    </source>
</evidence>
<dbReference type="GO" id="GO:0000155">
    <property type="term" value="F:phosphorelay sensor kinase activity"/>
    <property type="evidence" value="ECO:0007669"/>
    <property type="project" value="InterPro"/>
</dbReference>
<dbReference type="InterPro" id="IPR003661">
    <property type="entry name" value="HisK_dim/P_dom"/>
</dbReference>
<dbReference type="SUPFAM" id="SSF47384">
    <property type="entry name" value="Homodimeric domain of signal transducing histidine kinase"/>
    <property type="match status" value="1"/>
</dbReference>
<dbReference type="InterPro" id="IPR036097">
    <property type="entry name" value="HisK_dim/P_sf"/>
</dbReference>
<organism evidence="10 11">
    <name type="scientific">Limnofasciculus baicalensis BBK-W-15</name>
    <dbReference type="NCBI Taxonomy" id="2699891"/>
    <lineage>
        <taxon>Bacteria</taxon>
        <taxon>Bacillati</taxon>
        <taxon>Cyanobacteriota</taxon>
        <taxon>Cyanophyceae</taxon>
        <taxon>Coleofasciculales</taxon>
        <taxon>Coleofasciculaceae</taxon>
        <taxon>Limnofasciculus</taxon>
        <taxon>Limnofasciculus baicalensis</taxon>
    </lineage>
</organism>
<dbReference type="InterPro" id="IPR036890">
    <property type="entry name" value="HATPase_C_sf"/>
</dbReference>
<feature type="domain" description="CBS" evidence="9">
    <location>
        <begin position="276"/>
        <end position="337"/>
    </location>
</feature>
<keyword evidence="4" id="KW-0418">Kinase</keyword>
<feature type="domain" description="CBS" evidence="9">
    <location>
        <begin position="121"/>
        <end position="180"/>
    </location>
</feature>